<feature type="region of interest" description="Disordered" evidence="1">
    <location>
        <begin position="247"/>
        <end position="308"/>
    </location>
</feature>
<feature type="compositionally biased region" description="Low complexity" evidence="1">
    <location>
        <begin position="290"/>
        <end position="306"/>
    </location>
</feature>
<reference evidence="2 3" key="1">
    <citation type="journal article" date="2018" name="Nat. Ecol. Evol.">
        <title>Pezizomycetes genomes reveal the molecular basis of ectomycorrhizal truffle lifestyle.</title>
        <authorList>
            <person name="Murat C."/>
            <person name="Payen T."/>
            <person name="Noel B."/>
            <person name="Kuo A."/>
            <person name="Morin E."/>
            <person name="Chen J."/>
            <person name="Kohler A."/>
            <person name="Krizsan K."/>
            <person name="Balestrini R."/>
            <person name="Da Silva C."/>
            <person name="Montanini B."/>
            <person name="Hainaut M."/>
            <person name="Levati E."/>
            <person name="Barry K.W."/>
            <person name="Belfiori B."/>
            <person name="Cichocki N."/>
            <person name="Clum A."/>
            <person name="Dockter R.B."/>
            <person name="Fauchery L."/>
            <person name="Guy J."/>
            <person name="Iotti M."/>
            <person name="Le Tacon F."/>
            <person name="Lindquist E.A."/>
            <person name="Lipzen A."/>
            <person name="Malagnac F."/>
            <person name="Mello A."/>
            <person name="Molinier V."/>
            <person name="Miyauchi S."/>
            <person name="Poulain J."/>
            <person name="Riccioni C."/>
            <person name="Rubini A."/>
            <person name="Sitrit Y."/>
            <person name="Splivallo R."/>
            <person name="Traeger S."/>
            <person name="Wang M."/>
            <person name="Zifcakova L."/>
            <person name="Wipf D."/>
            <person name="Zambonelli A."/>
            <person name="Paolocci F."/>
            <person name="Nowrousian M."/>
            <person name="Ottonello S."/>
            <person name="Baldrian P."/>
            <person name="Spatafora J.W."/>
            <person name="Henrissat B."/>
            <person name="Nagy L.G."/>
            <person name="Aury J.M."/>
            <person name="Wincker P."/>
            <person name="Grigoriev I.V."/>
            <person name="Bonfante P."/>
            <person name="Martin F.M."/>
        </authorList>
    </citation>
    <scope>NUCLEOTIDE SEQUENCE [LARGE SCALE GENOMIC DNA]</scope>
    <source>
        <strain evidence="2 3">RN42</strain>
    </source>
</reference>
<dbReference type="PANTHER" id="PTHR47481:SF22">
    <property type="entry name" value="RETROTRANSPOSON GAG DOMAIN-CONTAINING PROTEIN"/>
    <property type="match status" value="1"/>
</dbReference>
<sequence length="456" mass="51164">MTTTNTSDSLAPFAVSTNRDTFHTTYGSGLKLQSTNYHAWASAMLYILSGANAREIVTGEEAPPPAANTGAVKTYRQRSQQAVNLIYQACGDTERSHIEGIFDPIAMWTRLATIYDALATDDYSRAAVEHQFNNARMGTQFSCTRDYLAHLRTFQRQLAGSPNAIDDAKVIRHLFRTLPPKYRYILTHLRQLPVAEATVDNIEQRLPDEELFIQSGADAVGLDPATSATFANATALSAATANAAFPSFGHHGAHQPQSVVQDQGPRNSADFRDGYRQGMQAQADRARNVNQHAPQQHQQNARGQRQYTGARDYSTMRCHYCNQLGHGRSDCRLRMDTERLNAHRKQTHHSTTFRPSHRSGHWDKQPTQQLGGNANRHHVASRRNFGGHAAVAQAEEDMDPTEIFRDVDCMMAQADQFIDSNDRTLVFIIRSHPPHLLNRQPFYRSHRKQTKYPPGS</sequence>
<name>A0A3N4HXW6_ASCIM</name>
<dbReference type="STRING" id="1160509.A0A3N4HXW6"/>
<proteinExistence type="predicted"/>
<accession>A0A3N4HXW6</accession>
<evidence type="ECO:0000313" key="3">
    <source>
        <dbReference type="Proteomes" id="UP000275078"/>
    </source>
</evidence>
<keyword evidence="3" id="KW-1185">Reference proteome</keyword>
<evidence type="ECO:0008006" key="4">
    <source>
        <dbReference type="Google" id="ProtNLM"/>
    </source>
</evidence>
<dbReference type="InterPro" id="IPR036875">
    <property type="entry name" value="Znf_CCHC_sf"/>
</dbReference>
<protein>
    <recommendedName>
        <fullName evidence="4">CCHC-type domain-containing protein</fullName>
    </recommendedName>
</protein>
<dbReference type="EMBL" id="ML119710">
    <property type="protein sequence ID" value="RPA78539.1"/>
    <property type="molecule type" value="Genomic_DNA"/>
</dbReference>
<feature type="compositionally biased region" description="Polar residues" evidence="1">
    <location>
        <begin position="255"/>
        <end position="266"/>
    </location>
</feature>
<evidence type="ECO:0000313" key="2">
    <source>
        <dbReference type="EMBL" id="RPA78539.1"/>
    </source>
</evidence>
<feature type="region of interest" description="Disordered" evidence="1">
    <location>
        <begin position="343"/>
        <end position="362"/>
    </location>
</feature>
<dbReference type="PANTHER" id="PTHR47481">
    <property type="match status" value="1"/>
</dbReference>
<organism evidence="2 3">
    <name type="scientific">Ascobolus immersus RN42</name>
    <dbReference type="NCBI Taxonomy" id="1160509"/>
    <lineage>
        <taxon>Eukaryota</taxon>
        <taxon>Fungi</taxon>
        <taxon>Dikarya</taxon>
        <taxon>Ascomycota</taxon>
        <taxon>Pezizomycotina</taxon>
        <taxon>Pezizomycetes</taxon>
        <taxon>Pezizales</taxon>
        <taxon>Ascobolaceae</taxon>
        <taxon>Ascobolus</taxon>
    </lineage>
</organism>
<evidence type="ECO:0000256" key="1">
    <source>
        <dbReference type="SAM" id="MobiDB-lite"/>
    </source>
</evidence>
<dbReference type="GO" id="GO:0008270">
    <property type="term" value="F:zinc ion binding"/>
    <property type="evidence" value="ECO:0007669"/>
    <property type="project" value="InterPro"/>
</dbReference>
<dbReference type="GO" id="GO:0003676">
    <property type="term" value="F:nucleic acid binding"/>
    <property type="evidence" value="ECO:0007669"/>
    <property type="project" value="InterPro"/>
</dbReference>
<dbReference type="AlphaFoldDB" id="A0A3N4HXW6"/>
<dbReference type="Proteomes" id="UP000275078">
    <property type="component" value="Unassembled WGS sequence"/>
</dbReference>
<gene>
    <name evidence="2" type="ORF">BJ508DRAFT_329161</name>
</gene>
<dbReference type="SUPFAM" id="SSF57756">
    <property type="entry name" value="Retrovirus zinc finger-like domains"/>
    <property type="match status" value="1"/>
</dbReference>
<dbReference type="Pfam" id="PF14223">
    <property type="entry name" value="Retrotran_gag_2"/>
    <property type="match status" value="1"/>
</dbReference>